<protein>
    <recommendedName>
        <fullName evidence="2">Regulatory protein zeste</fullName>
    </recommendedName>
</protein>
<comment type="function">
    <text evidence="5">Involved in transvection phenomena (= synapsis-dependent gene expression), where the synaptic pairing of chromosomes carrying genes with which zeste interacts influences the expression of these genes. Zeste binds to DNA and stimulates transcription from a nearby promoter.</text>
</comment>
<reference evidence="8" key="1">
    <citation type="submission" date="2022-01" db="EMBL/GenBank/DDBJ databases">
        <authorList>
            <person name="King R."/>
        </authorList>
    </citation>
    <scope>NUCLEOTIDE SEQUENCE</scope>
</reference>
<dbReference type="Pfam" id="PF13873">
    <property type="entry name" value="Myb_DNA-bind_5"/>
    <property type="match status" value="1"/>
</dbReference>
<feature type="coiled-coil region" evidence="6">
    <location>
        <begin position="324"/>
        <end position="371"/>
    </location>
</feature>
<feature type="domain" description="Myb/SANT-like DNA-binding" evidence="7">
    <location>
        <begin position="73"/>
        <end position="151"/>
    </location>
</feature>
<dbReference type="AlphaFoldDB" id="A0A9P0CML0"/>
<accession>A0A9P0CML0</accession>
<dbReference type="PANTHER" id="PTHR21411:SF0">
    <property type="entry name" value="REGULATORY PROTEIN ZESTE"/>
    <property type="match status" value="1"/>
</dbReference>
<evidence type="ECO:0000256" key="4">
    <source>
        <dbReference type="ARBA" id="ARBA00023163"/>
    </source>
</evidence>
<dbReference type="OrthoDB" id="6134189at2759"/>
<organism evidence="8 9">
    <name type="scientific">Psylliodes chrysocephalus</name>
    <dbReference type="NCBI Taxonomy" id="3402493"/>
    <lineage>
        <taxon>Eukaryota</taxon>
        <taxon>Metazoa</taxon>
        <taxon>Ecdysozoa</taxon>
        <taxon>Arthropoda</taxon>
        <taxon>Hexapoda</taxon>
        <taxon>Insecta</taxon>
        <taxon>Pterygota</taxon>
        <taxon>Neoptera</taxon>
        <taxon>Endopterygota</taxon>
        <taxon>Coleoptera</taxon>
        <taxon>Polyphaga</taxon>
        <taxon>Cucujiformia</taxon>
        <taxon>Chrysomeloidea</taxon>
        <taxon>Chrysomelidae</taxon>
        <taxon>Galerucinae</taxon>
        <taxon>Alticini</taxon>
        <taxon>Psylliodes</taxon>
    </lineage>
</organism>
<dbReference type="EMBL" id="OV651824">
    <property type="protein sequence ID" value="CAH1102360.1"/>
    <property type="molecule type" value="Genomic_DNA"/>
</dbReference>
<evidence type="ECO:0000313" key="8">
    <source>
        <dbReference type="EMBL" id="CAH1102360.1"/>
    </source>
</evidence>
<keyword evidence="3" id="KW-0805">Transcription regulation</keyword>
<evidence type="ECO:0000256" key="1">
    <source>
        <dbReference type="ARBA" id="ARBA00011764"/>
    </source>
</evidence>
<gene>
    <name evidence="8" type="ORF">PSYICH_LOCUS3195</name>
</gene>
<dbReference type="InterPro" id="IPR028002">
    <property type="entry name" value="Myb_DNA-bind_5"/>
</dbReference>
<name>A0A9P0CML0_9CUCU</name>
<evidence type="ECO:0000256" key="6">
    <source>
        <dbReference type="SAM" id="Coils"/>
    </source>
</evidence>
<sequence>MCSLLLCLFLLIFTIFKKHDFRFKASEFFDLEISFSVLSVLELTTYVVCSAFLVFYHRIPLFYILIMSAKVNRAKNYTLPEKRYLLKLVLKYKAIIEDKKTDKLSCERKQNVWRRIEDEFNASSPSFIFRSADCLKKAYENKKKEARKQYTSEMLTGGSDNTEKDECYKILLSIINDKAINGMKSEFDSDSVQYTTPSTSNDEQVFEDEDATMDLNGVFNNREVLQIRADNNSSHWSKYTPTQLKRPVSDNLTTTTTGPYRTARERFLSSLRTEIPEETETIPSKRPNLQQTIGGQPGRSTTTIKVQSNSAIAQKYDLLMDKRLQIANLQIEELTRNLERAEEEHELKKTKMNLEIEKLKQEIQLNKIKNKRWACTTLGSIEASRVLSEKKSVIATVLHVEAKTPIEEESHLLYTSDLYS</sequence>
<keyword evidence="4" id="KW-0804">Transcription</keyword>
<keyword evidence="6" id="KW-0175">Coiled coil</keyword>
<evidence type="ECO:0000256" key="5">
    <source>
        <dbReference type="ARBA" id="ARBA00025466"/>
    </source>
</evidence>
<evidence type="ECO:0000256" key="2">
    <source>
        <dbReference type="ARBA" id="ARBA00016807"/>
    </source>
</evidence>
<evidence type="ECO:0000256" key="3">
    <source>
        <dbReference type="ARBA" id="ARBA00023015"/>
    </source>
</evidence>
<evidence type="ECO:0000259" key="7">
    <source>
        <dbReference type="Pfam" id="PF13873"/>
    </source>
</evidence>
<dbReference type="Proteomes" id="UP001153636">
    <property type="component" value="Chromosome 12"/>
</dbReference>
<proteinExistence type="predicted"/>
<comment type="subunit">
    <text evidence="1">Self-associates forming complexes of several hundred monomers.</text>
</comment>
<evidence type="ECO:0000313" key="9">
    <source>
        <dbReference type="Proteomes" id="UP001153636"/>
    </source>
</evidence>
<dbReference type="PANTHER" id="PTHR21411">
    <property type="entry name" value="APONTIC"/>
    <property type="match status" value="1"/>
</dbReference>
<keyword evidence="9" id="KW-1185">Reference proteome</keyword>